<feature type="compositionally biased region" description="Basic residues" evidence="1">
    <location>
        <begin position="1"/>
        <end position="12"/>
    </location>
</feature>
<feature type="compositionally biased region" description="Basic residues" evidence="1">
    <location>
        <begin position="80"/>
        <end position="89"/>
    </location>
</feature>
<organism evidence="2 3">
    <name type="scientific">Actinacidiphila bryophytorum</name>
    <dbReference type="NCBI Taxonomy" id="1436133"/>
    <lineage>
        <taxon>Bacteria</taxon>
        <taxon>Bacillati</taxon>
        <taxon>Actinomycetota</taxon>
        <taxon>Actinomycetes</taxon>
        <taxon>Kitasatosporales</taxon>
        <taxon>Streptomycetaceae</taxon>
        <taxon>Actinacidiphila</taxon>
    </lineage>
</organism>
<feature type="compositionally biased region" description="Gly residues" evidence="1">
    <location>
        <begin position="135"/>
        <end position="145"/>
    </location>
</feature>
<name>A0A9W4MGA8_9ACTN</name>
<sequence>MHSMQHRARHPPGRVAAGGRRRTERRTPFQSRADAGQGGYPWTSSDPATVSPRDGAPRSRSRLPAGRGGLRALPALLSARRARRARRRAAPGGGPYGGRSGRGDRQVHPVAGADRRRGAGGGAGQGDARDAGGAAARGGGDGGHGGGDRAARRVCGRGGGRAVLALVRRAGGAGRGGAAAAAGRCAGAGVEHLRHVGAVGAGLPGHLLPAGATRPAQSSADVGAGRRGSWRRVAQGLRGGRRGLGRDVGAALAEPVLDDGGRRGGADDVLQPHRGAGRRRAGAGACGGRGGARRARRDAGQRRDRDAVHHGRLLGAAGLSGHRGTHTGPRPACGRGPVCVRRRGCRRRG</sequence>
<feature type="compositionally biased region" description="Basic and acidic residues" evidence="1">
    <location>
        <begin position="297"/>
        <end position="309"/>
    </location>
</feature>
<dbReference type="Proteomes" id="UP001153328">
    <property type="component" value="Unassembled WGS sequence"/>
</dbReference>
<protein>
    <submittedName>
        <fullName evidence="2">Uncharacterized protein</fullName>
    </submittedName>
</protein>
<feature type="region of interest" description="Disordered" evidence="1">
    <location>
        <begin position="262"/>
        <end position="310"/>
    </location>
</feature>
<comment type="caution">
    <text evidence="2">The sequence shown here is derived from an EMBL/GenBank/DDBJ whole genome shotgun (WGS) entry which is preliminary data.</text>
</comment>
<dbReference type="EMBL" id="CAJVAX010000022">
    <property type="protein sequence ID" value="CAG7656584.1"/>
    <property type="molecule type" value="Genomic_DNA"/>
</dbReference>
<feature type="region of interest" description="Disordered" evidence="1">
    <location>
        <begin position="1"/>
        <end position="153"/>
    </location>
</feature>
<gene>
    <name evidence="2" type="ORF">SBRY_80005</name>
</gene>
<evidence type="ECO:0000313" key="3">
    <source>
        <dbReference type="Proteomes" id="UP001153328"/>
    </source>
</evidence>
<feature type="compositionally biased region" description="Basic and acidic residues" evidence="1">
    <location>
        <begin position="101"/>
        <end position="117"/>
    </location>
</feature>
<evidence type="ECO:0000313" key="2">
    <source>
        <dbReference type="EMBL" id="CAG7656584.1"/>
    </source>
</evidence>
<accession>A0A9W4MGA8</accession>
<evidence type="ECO:0000256" key="1">
    <source>
        <dbReference type="SAM" id="MobiDB-lite"/>
    </source>
</evidence>
<feature type="compositionally biased region" description="Low complexity" evidence="1">
    <location>
        <begin position="62"/>
        <end position="79"/>
    </location>
</feature>
<reference evidence="2" key="1">
    <citation type="submission" date="2021-06" db="EMBL/GenBank/DDBJ databases">
        <authorList>
            <person name="Arsene-Ploetze F."/>
        </authorList>
    </citation>
    <scope>NUCLEOTIDE SEQUENCE</scope>
    <source>
        <strain evidence="2">SBRY1</strain>
    </source>
</reference>
<proteinExistence type="predicted"/>
<feature type="compositionally biased region" description="Gly residues" evidence="1">
    <location>
        <begin position="91"/>
        <end position="100"/>
    </location>
</feature>
<keyword evidence="3" id="KW-1185">Reference proteome</keyword>
<dbReference type="AlphaFoldDB" id="A0A9W4MGA8"/>